<reference evidence="2" key="1">
    <citation type="journal article" date="2014" name="Genome Biol. Evol.">
        <title>Genome evolution and plasticity of Serratia marcescens, an important multidrug-resistant nosocomial pathogen.</title>
        <authorList>
            <person name="Iguchi A."/>
            <person name="Nagaya Y."/>
            <person name="Pradel E."/>
            <person name="Ooka T."/>
            <person name="Ogura Y."/>
            <person name="Katsura K."/>
            <person name="Kurokawa K."/>
            <person name="Oshima K."/>
            <person name="Hattori M."/>
            <person name="Parkhill J."/>
            <person name="Sebaihia M."/>
            <person name="Coulthurst S.J."/>
            <person name="Gotoh N."/>
            <person name="Thomson N.R."/>
            <person name="Ewbank J.J."/>
            <person name="Hayashi T."/>
        </authorList>
    </citation>
    <scope>NUCLEOTIDE SEQUENCE</scope>
    <source>
        <strain evidence="2">SM39</strain>
    </source>
</reference>
<accession>A0AAT9EGS1</accession>
<sequence length="69" mass="7456">MISDRENKCRTAQTSTGCPPRRSPPAARCSDRCDTSKYPPSGCRPPAPVPPAGSPDLYLKVHQCIKTSI</sequence>
<feature type="compositionally biased region" description="Pro residues" evidence="1">
    <location>
        <begin position="42"/>
        <end position="53"/>
    </location>
</feature>
<feature type="region of interest" description="Disordered" evidence="1">
    <location>
        <begin position="1"/>
        <end position="54"/>
    </location>
</feature>
<dbReference type="EMBL" id="AP013063">
    <property type="protein sequence ID" value="BAO33831.1"/>
    <property type="molecule type" value="Genomic_DNA"/>
</dbReference>
<proteinExistence type="predicted"/>
<gene>
    <name evidence="2" type="ORF">SM39_1802</name>
</gene>
<evidence type="ECO:0000256" key="1">
    <source>
        <dbReference type="SAM" id="MobiDB-lite"/>
    </source>
</evidence>
<dbReference type="KEGG" id="smar:SM39_1802"/>
<name>A0AAT9EGS1_SERMA</name>
<protein>
    <submittedName>
        <fullName evidence="2">Uncharacterized protein</fullName>
    </submittedName>
</protein>
<feature type="compositionally biased region" description="Low complexity" evidence="1">
    <location>
        <begin position="18"/>
        <end position="28"/>
    </location>
</feature>
<dbReference type="AlphaFoldDB" id="A0AAT9EGS1"/>
<organism evidence="2">
    <name type="scientific">Serratia marcescens SM39</name>
    <dbReference type="NCBI Taxonomy" id="1334564"/>
    <lineage>
        <taxon>Bacteria</taxon>
        <taxon>Pseudomonadati</taxon>
        <taxon>Pseudomonadota</taxon>
        <taxon>Gammaproteobacteria</taxon>
        <taxon>Enterobacterales</taxon>
        <taxon>Yersiniaceae</taxon>
        <taxon>Serratia</taxon>
    </lineage>
</organism>
<evidence type="ECO:0000313" key="2">
    <source>
        <dbReference type="EMBL" id="BAO33831.1"/>
    </source>
</evidence>